<dbReference type="PROSITE" id="PS51257">
    <property type="entry name" value="PROKAR_LIPOPROTEIN"/>
    <property type="match status" value="1"/>
</dbReference>
<dbReference type="Proteomes" id="UP000000362">
    <property type="component" value="Chromosome"/>
</dbReference>
<dbReference type="HOGENOM" id="CLU_2288051_0_0_9"/>
<feature type="transmembrane region" description="Helical" evidence="1">
    <location>
        <begin position="12"/>
        <end position="33"/>
    </location>
</feature>
<feature type="transmembrane region" description="Helical" evidence="1">
    <location>
        <begin position="82"/>
        <end position="100"/>
    </location>
</feature>
<organism evidence="2 3">
    <name type="scientific">Leuconostoc mesenteroides subsp. mesenteroides (strain ATCC 8293 / DSM 20343 / BCRC 11652 / CCM 1803 / JCM 6124 / NCDO 523 / NBRC 100496 / NCIMB 8023 / NCTC 12954 / NRRL B-1118 / 37Y)</name>
    <dbReference type="NCBI Taxonomy" id="203120"/>
    <lineage>
        <taxon>Bacteria</taxon>
        <taxon>Bacillati</taxon>
        <taxon>Bacillota</taxon>
        <taxon>Bacilli</taxon>
        <taxon>Lactobacillales</taxon>
        <taxon>Lactobacillaceae</taxon>
        <taxon>Leuconostoc</taxon>
    </lineage>
</organism>
<name>Q03WR5_LEUMM</name>
<feature type="transmembrane region" description="Helical" evidence="1">
    <location>
        <begin position="45"/>
        <end position="62"/>
    </location>
</feature>
<keyword evidence="1" id="KW-0472">Membrane</keyword>
<reference evidence="2 3" key="1">
    <citation type="journal article" date="2006" name="Proc. Natl. Acad. Sci. U.S.A.">
        <title>Comparative genomics of the lactic acid bacteria.</title>
        <authorList>
            <person name="Makarova K."/>
            <person name="Slesarev A."/>
            <person name="Wolf Y."/>
            <person name="Sorokin A."/>
            <person name="Mirkin B."/>
            <person name="Koonin E."/>
            <person name="Pavlov A."/>
            <person name="Pavlova N."/>
            <person name="Karamychev V."/>
            <person name="Polouchine N."/>
            <person name="Shakhova V."/>
            <person name="Grigoriev I."/>
            <person name="Lou Y."/>
            <person name="Rohksar D."/>
            <person name="Lucas S."/>
            <person name="Huang K."/>
            <person name="Goodstein D.M."/>
            <person name="Hawkins T."/>
            <person name="Plengvidhya V."/>
            <person name="Welker D."/>
            <person name="Hughes J."/>
            <person name="Goh Y."/>
            <person name="Benson A."/>
            <person name="Baldwin K."/>
            <person name="Lee J.H."/>
            <person name="Diaz-Muniz I."/>
            <person name="Dosti B."/>
            <person name="Smeianov V."/>
            <person name="Wechter W."/>
            <person name="Barabote R."/>
            <person name="Lorca G."/>
            <person name="Altermann E."/>
            <person name="Barrangou R."/>
            <person name="Ganesan B."/>
            <person name="Xie Y."/>
            <person name="Rawsthorne H."/>
            <person name="Tamir D."/>
            <person name="Parker C."/>
            <person name="Breidt F."/>
            <person name="Broadbent J."/>
            <person name="Hutkins R."/>
            <person name="O'Sullivan D."/>
            <person name="Steele J."/>
            <person name="Unlu G."/>
            <person name="Saier M."/>
            <person name="Klaenhammer T."/>
            <person name="Richardson P."/>
            <person name="Kozyavkin S."/>
            <person name="Weimer B."/>
            <person name="Mills D."/>
        </authorList>
    </citation>
    <scope>NUCLEOTIDE SEQUENCE [LARGE SCALE GENOMIC DNA]</scope>
    <source>
        <strain evidence="3">ATCC 8293 / DSM 20343 / BCRC 11652 / CCM 1803 / JCM 6124 / NCDO 523 / NBRC 100496 / NCIMB 8023 / NCTC 12954 / NRRL B-1118 / 37Y</strain>
    </source>
</reference>
<gene>
    <name evidence="2" type="ordered locus">LEUM_1260</name>
</gene>
<dbReference type="AlphaFoldDB" id="Q03WR5"/>
<evidence type="ECO:0000313" key="2">
    <source>
        <dbReference type="EMBL" id="ABJ62357.1"/>
    </source>
</evidence>
<keyword evidence="1" id="KW-1133">Transmembrane helix</keyword>
<protein>
    <submittedName>
        <fullName evidence="2">Uncharacterized protein</fullName>
    </submittedName>
</protein>
<dbReference type="EMBL" id="CP000414">
    <property type="protein sequence ID" value="ABJ62357.1"/>
    <property type="molecule type" value="Genomic_DNA"/>
</dbReference>
<evidence type="ECO:0000313" key="3">
    <source>
        <dbReference type="Proteomes" id="UP000000362"/>
    </source>
</evidence>
<keyword evidence="3" id="KW-1185">Reference proteome</keyword>
<proteinExistence type="predicted"/>
<dbReference type="KEGG" id="lme:LEUM_1260"/>
<evidence type="ECO:0000256" key="1">
    <source>
        <dbReference type="SAM" id="Phobius"/>
    </source>
</evidence>
<dbReference type="EnsemblBacteria" id="ABJ62357">
    <property type="protein sequence ID" value="ABJ62357"/>
    <property type="gene ID" value="LEUM_1260"/>
</dbReference>
<accession>Q03WR5</accession>
<sequence length="101" mass="11806">MQNKKISDDRRKIKLLIIIQSTIGSFVLILLYACFFKKFNIPNGILVMPFVLIIHLGMDAIYGIKVWRIQDKLIKPNASRRLIVITLLELLIIVGQYRYLF</sequence>
<keyword evidence="1" id="KW-0812">Transmembrane</keyword>